<gene>
    <name evidence="3" type="ORF">KIN20_029334</name>
</gene>
<dbReference type="PANTHER" id="PTHR21068">
    <property type="entry name" value="SPARTIN"/>
    <property type="match status" value="1"/>
</dbReference>
<keyword evidence="4" id="KW-1185">Reference proteome</keyword>
<evidence type="ECO:0000256" key="1">
    <source>
        <dbReference type="SAM" id="Phobius"/>
    </source>
</evidence>
<dbReference type="AlphaFoldDB" id="A0AAD5R2I3"/>
<dbReference type="Pfam" id="PF06911">
    <property type="entry name" value="Senescence"/>
    <property type="match status" value="1"/>
</dbReference>
<proteinExistence type="predicted"/>
<accession>A0AAD5R2I3</accession>
<feature type="domain" description="Senescence" evidence="2">
    <location>
        <begin position="266"/>
        <end position="400"/>
    </location>
</feature>
<dbReference type="Proteomes" id="UP001196413">
    <property type="component" value="Unassembled WGS sequence"/>
</dbReference>
<organism evidence="3 4">
    <name type="scientific">Parelaphostrongylus tenuis</name>
    <name type="common">Meningeal worm</name>
    <dbReference type="NCBI Taxonomy" id="148309"/>
    <lineage>
        <taxon>Eukaryota</taxon>
        <taxon>Metazoa</taxon>
        <taxon>Ecdysozoa</taxon>
        <taxon>Nematoda</taxon>
        <taxon>Chromadorea</taxon>
        <taxon>Rhabditida</taxon>
        <taxon>Rhabditina</taxon>
        <taxon>Rhabditomorpha</taxon>
        <taxon>Strongyloidea</taxon>
        <taxon>Metastrongylidae</taxon>
        <taxon>Parelaphostrongylus</taxon>
    </lineage>
</organism>
<name>A0AAD5R2I3_PARTN</name>
<sequence length="412" mass="44902">MFKYFLRLPDTAAADALFSEAYACLDQGLCYEECNDREHAVTMYERGLNLIEEAEKAKHAKKSELYKHLMDAKPSTVSRLEVLRKEIEQSQGQSKSDSGEKSGDKMKLELRGCLENVGEAEADVLFSIPDGVQLFTIDGDQTTVPTYPTSLQIIRLNTSTETSKLPSTQVDGKLSAMIQVGPWVYPLIGGNTPILHNDFGAYVVPNPTADHPNLAVAILLPADLDAQVVKEFREVLAQYADVRDQDVKKELSDEQRSRVSEKLAQLLITGGEHIAWGVETVAVRVTSYLDEKGERYRAGLDPSGKPLTINPALKGSLVYMHKGSKLVAKCTRYLLDKVGEMGVSIGRSLASGAEKTLGKGSAGGLVTGAISVIGGGVVGVSTVWLALENNSRVLCRSIADQNRSECQNKVWR</sequence>
<dbReference type="InterPro" id="IPR045036">
    <property type="entry name" value="Spartin-like"/>
</dbReference>
<evidence type="ECO:0000313" key="4">
    <source>
        <dbReference type="Proteomes" id="UP001196413"/>
    </source>
</evidence>
<comment type="caution">
    <text evidence="3">The sequence shown here is derived from an EMBL/GenBank/DDBJ whole genome shotgun (WGS) entry which is preliminary data.</text>
</comment>
<keyword evidence="1" id="KW-1133">Transmembrane helix</keyword>
<dbReference type="InterPro" id="IPR009686">
    <property type="entry name" value="Senescence/spartin_C"/>
</dbReference>
<protein>
    <recommendedName>
        <fullName evidence="2">Senescence domain-containing protein</fullName>
    </recommendedName>
</protein>
<dbReference type="PANTHER" id="PTHR21068:SF43">
    <property type="entry name" value="SPARTIN"/>
    <property type="match status" value="1"/>
</dbReference>
<dbReference type="EMBL" id="JAHQIW010006127">
    <property type="protein sequence ID" value="KAJ1368246.1"/>
    <property type="molecule type" value="Genomic_DNA"/>
</dbReference>
<evidence type="ECO:0000313" key="3">
    <source>
        <dbReference type="EMBL" id="KAJ1368246.1"/>
    </source>
</evidence>
<dbReference type="GO" id="GO:0030514">
    <property type="term" value="P:negative regulation of BMP signaling pathway"/>
    <property type="evidence" value="ECO:0007669"/>
    <property type="project" value="TreeGrafter"/>
</dbReference>
<dbReference type="GO" id="GO:0005886">
    <property type="term" value="C:plasma membrane"/>
    <property type="evidence" value="ECO:0007669"/>
    <property type="project" value="TreeGrafter"/>
</dbReference>
<reference evidence="3" key="1">
    <citation type="submission" date="2021-06" db="EMBL/GenBank/DDBJ databases">
        <title>Parelaphostrongylus tenuis whole genome reference sequence.</title>
        <authorList>
            <person name="Garwood T.J."/>
            <person name="Larsen P.A."/>
            <person name="Fountain-Jones N.M."/>
            <person name="Garbe J.R."/>
            <person name="Macchietto M.G."/>
            <person name="Kania S.A."/>
            <person name="Gerhold R.W."/>
            <person name="Richards J.E."/>
            <person name="Wolf T.M."/>
        </authorList>
    </citation>
    <scope>NUCLEOTIDE SEQUENCE</scope>
    <source>
        <strain evidence="3">MNPRO001-30</strain>
        <tissue evidence="3">Meninges</tissue>
    </source>
</reference>
<dbReference type="GO" id="GO:0051301">
    <property type="term" value="P:cell division"/>
    <property type="evidence" value="ECO:0007669"/>
    <property type="project" value="TreeGrafter"/>
</dbReference>
<keyword evidence="1" id="KW-0472">Membrane</keyword>
<feature type="transmembrane region" description="Helical" evidence="1">
    <location>
        <begin position="365"/>
        <end position="387"/>
    </location>
</feature>
<evidence type="ECO:0000259" key="2">
    <source>
        <dbReference type="Pfam" id="PF06911"/>
    </source>
</evidence>
<keyword evidence="1" id="KW-0812">Transmembrane</keyword>